<sequence length="213" mass="21780">MSVSDRQRSVGRVAGGVLMAAVMALTGCSSDSDAGEKETRSGGSPTADAGQPPGSGQGEASDAPHASAADQSTAEGTIAAWVTAVVKNQPKEACLLMGEAAAGSTPARAGTEATCDTDTPEGKQVQQNLGQLRESFTPDPPSADPEVEVAETPATGDETVVVPADGITIDGQTLDKIILSRSTGLEPGRLDVKVHSSKIEDRWYVTNLDFDIG</sequence>
<reference evidence="2" key="2">
    <citation type="submission" date="2020-09" db="EMBL/GenBank/DDBJ databases">
        <authorList>
            <person name="Sun Q."/>
            <person name="Ohkuma M."/>
        </authorList>
    </citation>
    <scope>NUCLEOTIDE SEQUENCE</scope>
    <source>
        <strain evidence="2">JCM 4403</strain>
    </source>
</reference>
<dbReference type="PROSITE" id="PS51257">
    <property type="entry name" value="PROKAR_LIPOPROTEIN"/>
    <property type="match status" value="1"/>
</dbReference>
<feature type="region of interest" description="Disordered" evidence="1">
    <location>
        <begin position="101"/>
        <end position="156"/>
    </location>
</feature>
<reference evidence="2" key="1">
    <citation type="journal article" date="2014" name="Int. J. Syst. Evol. Microbiol.">
        <title>Complete genome sequence of Corynebacterium casei LMG S-19264T (=DSM 44701T), isolated from a smear-ripened cheese.</title>
        <authorList>
            <consortium name="US DOE Joint Genome Institute (JGI-PGF)"/>
            <person name="Walter F."/>
            <person name="Albersmeier A."/>
            <person name="Kalinowski J."/>
            <person name="Ruckert C."/>
        </authorList>
    </citation>
    <scope>NUCLEOTIDE SEQUENCE</scope>
    <source>
        <strain evidence="2">JCM 4403</strain>
    </source>
</reference>
<feature type="region of interest" description="Disordered" evidence="1">
    <location>
        <begin position="28"/>
        <end position="74"/>
    </location>
</feature>
<comment type="caution">
    <text evidence="2">The sequence shown here is derived from an EMBL/GenBank/DDBJ whole genome shotgun (WGS) entry which is preliminary data.</text>
</comment>
<evidence type="ECO:0008006" key="4">
    <source>
        <dbReference type="Google" id="ProtNLM"/>
    </source>
</evidence>
<dbReference type="AlphaFoldDB" id="A0A918BJH4"/>
<name>A0A918BJH4_9ACTN</name>
<accession>A0A918BJH4</accession>
<organism evidence="2 3">
    <name type="scientific">Streptomyces pilosus</name>
    <dbReference type="NCBI Taxonomy" id="28893"/>
    <lineage>
        <taxon>Bacteria</taxon>
        <taxon>Bacillati</taxon>
        <taxon>Actinomycetota</taxon>
        <taxon>Actinomycetes</taxon>
        <taxon>Kitasatosporales</taxon>
        <taxon>Streptomycetaceae</taxon>
        <taxon>Streptomyces</taxon>
    </lineage>
</organism>
<keyword evidence="3" id="KW-1185">Reference proteome</keyword>
<evidence type="ECO:0000313" key="2">
    <source>
        <dbReference type="EMBL" id="GGQ70445.1"/>
    </source>
</evidence>
<gene>
    <name evidence="2" type="ORF">GCM10010280_16180</name>
</gene>
<evidence type="ECO:0000256" key="1">
    <source>
        <dbReference type="SAM" id="MobiDB-lite"/>
    </source>
</evidence>
<dbReference type="EMBL" id="BMTU01000002">
    <property type="protein sequence ID" value="GGQ70445.1"/>
    <property type="molecule type" value="Genomic_DNA"/>
</dbReference>
<protein>
    <recommendedName>
        <fullName evidence="4">Lipoprotein</fullName>
    </recommendedName>
</protein>
<dbReference type="Proteomes" id="UP000656732">
    <property type="component" value="Unassembled WGS sequence"/>
</dbReference>
<evidence type="ECO:0000313" key="3">
    <source>
        <dbReference type="Proteomes" id="UP000656732"/>
    </source>
</evidence>
<proteinExistence type="predicted"/>